<sequence>MKNYFPKLFIFSFLFFVVIADVHYYTYFDSGKKGAGANEMKFREFSNSKRDDYGDLGQYKTSNYDEDKKKLRIQKSENKIENTLKDQDKIGTELQYSKIKDVLGILIKKRQAIKVAITRSSYKKLRDGEINELKNIRQFFEKYYRKVERLMSDIEKENTKSGYNSHEFAEAKKALSEISENVNSIKIRIEAMDKDGEKNRAGAISDINGSYNYEGYKNLNLARVVIDWVDELASSKNIELFL</sequence>
<evidence type="ECO:0000256" key="1">
    <source>
        <dbReference type="SAM" id="SignalP"/>
    </source>
</evidence>
<dbReference type="AlphaFoldDB" id="A0A1R1YD81"/>
<dbReference type="Proteomes" id="UP000187283">
    <property type="component" value="Unassembled WGS sequence"/>
</dbReference>
<accession>A0A1R1YD81</accession>
<feature type="signal peptide" evidence="1">
    <location>
        <begin position="1"/>
        <end position="20"/>
    </location>
</feature>
<reference evidence="2 3" key="1">
    <citation type="submission" date="2017-01" db="EMBL/GenBank/DDBJ databases">
        <authorList>
            <person name="Mah S.A."/>
            <person name="Swanson W.J."/>
            <person name="Moy G.W."/>
            <person name="Vacquier V.D."/>
        </authorList>
    </citation>
    <scope>NUCLEOTIDE SEQUENCE [LARGE SCALE GENOMIC DNA]</scope>
    <source>
        <strain evidence="2 3">GSMNP</strain>
    </source>
</reference>
<proteinExistence type="predicted"/>
<keyword evidence="3" id="KW-1185">Reference proteome</keyword>
<name>A0A1R1YD81_9FUNG</name>
<comment type="caution">
    <text evidence="2">The sequence shown here is derived from an EMBL/GenBank/DDBJ whole genome shotgun (WGS) entry which is preliminary data.</text>
</comment>
<dbReference type="EMBL" id="LSSN01000263">
    <property type="protein sequence ID" value="OMJ24878.1"/>
    <property type="molecule type" value="Genomic_DNA"/>
</dbReference>
<keyword evidence="1" id="KW-0732">Signal</keyword>
<organism evidence="2 3">
    <name type="scientific">Smittium culicis</name>
    <dbReference type="NCBI Taxonomy" id="133412"/>
    <lineage>
        <taxon>Eukaryota</taxon>
        <taxon>Fungi</taxon>
        <taxon>Fungi incertae sedis</taxon>
        <taxon>Zoopagomycota</taxon>
        <taxon>Kickxellomycotina</taxon>
        <taxon>Harpellomycetes</taxon>
        <taxon>Harpellales</taxon>
        <taxon>Legeriomycetaceae</taxon>
        <taxon>Smittium</taxon>
    </lineage>
</organism>
<evidence type="ECO:0000313" key="2">
    <source>
        <dbReference type="EMBL" id="OMJ24878.1"/>
    </source>
</evidence>
<feature type="chain" id="PRO_5012616240" evidence="1">
    <location>
        <begin position="21"/>
        <end position="242"/>
    </location>
</feature>
<gene>
    <name evidence="2" type="ORF">AYI70_g1286</name>
</gene>
<evidence type="ECO:0000313" key="3">
    <source>
        <dbReference type="Proteomes" id="UP000187283"/>
    </source>
</evidence>
<protein>
    <submittedName>
        <fullName evidence="2">Uncharacterized protein</fullName>
    </submittedName>
</protein>